<evidence type="ECO:0000256" key="5">
    <source>
        <dbReference type="ARBA" id="ARBA00023187"/>
    </source>
</evidence>
<keyword evidence="12" id="KW-1185">Reference proteome</keyword>
<dbReference type="FunFam" id="1.25.40.10:FF:000063">
    <property type="entry name" value="Pre-mRNA processing factor 39"/>
    <property type="match status" value="1"/>
</dbReference>
<feature type="region of interest" description="Disordered" evidence="10">
    <location>
        <begin position="565"/>
        <end position="584"/>
    </location>
</feature>
<evidence type="ECO:0000256" key="8">
    <source>
        <dbReference type="ARBA" id="ARBA00067962"/>
    </source>
</evidence>
<keyword evidence="6" id="KW-0539">Nucleus</keyword>
<evidence type="ECO:0000256" key="4">
    <source>
        <dbReference type="ARBA" id="ARBA00022737"/>
    </source>
</evidence>
<dbReference type="Gene3D" id="1.25.40.10">
    <property type="entry name" value="Tetratricopeptide repeat domain"/>
    <property type="match status" value="2"/>
</dbReference>
<dbReference type="GO" id="GO:0000395">
    <property type="term" value="P:mRNA 5'-splice site recognition"/>
    <property type="evidence" value="ECO:0007669"/>
    <property type="project" value="TreeGrafter"/>
</dbReference>
<gene>
    <name evidence="11" type="primary">PRPF39</name>
    <name evidence="11" type="ORF">NPIL_703911</name>
</gene>
<dbReference type="InterPro" id="IPR003107">
    <property type="entry name" value="HAT"/>
</dbReference>
<evidence type="ECO:0000256" key="9">
    <source>
        <dbReference type="ARBA" id="ARBA00080852"/>
    </source>
</evidence>
<dbReference type="GO" id="GO:0005685">
    <property type="term" value="C:U1 snRNP"/>
    <property type="evidence" value="ECO:0007669"/>
    <property type="project" value="TreeGrafter"/>
</dbReference>
<evidence type="ECO:0000256" key="10">
    <source>
        <dbReference type="SAM" id="MobiDB-lite"/>
    </source>
</evidence>
<dbReference type="GO" id="GO:0030627">
    <property type="term" value="F:pre-mRNA 5'-splice site binding"/>
    <property type="evidence" value="ECO:0007669"/>
    <property type="project" value="TreeGrafter"/>
</dbReference>
<dbReference type="FunFam" id="1.25.40.10:FF:000091">
    <property type="entry name" value="Pre-mRNA-processing factor 39"/>
    <property type="match status" value="1"/>
</dbReference>
<dbReference type="Proteomes" id="UP000887013">
    <property type="component" value="Unassembled WGS sequence"/>
</dbReference>
<dbReference type="GO" id="GO:0071004">
    <property type="term" value="C:U2-type prespliceosome"/>
    <property type="evidence" value="ECO:0007669"/>
    <property type="project" value="TreeGrafter"/>
</dbReference>
<organism evidence="11 12">
    <name type="scientific">Nephila pilipes</name>
    <name type="common">Giant wood spider</name>
    <name type="synonym">Nephila maculata</name>
    <dbReference type="NCBI Taxonomy" id="299642"/>
    <lineage>
        <taxon>Eukaryota</taxon>
        <taxon>Metazoa</taxon>
        <taxon>Ecdysozoa</taxon>
        <taxon>Arthropoda</taxon>
        <taxon>Chelicerata</taxon>
        <taxon>Arachnida</taxon>
        <taxon>Araneae</taxon>
        <taxon>Araneomorphae</taxon>
        <taxon>Entelegynae</taxon>
        <taxon>Araneoidea</taxon>
        <taxon>Nephilidae</taxon>
        <taxon>Nephila</taxon>
    </lineage>
</organism>
<dbReference type="PANTHER" id="PTHR17204">
    <property type="entry name" value="PRE-MRNA PROCESSING PROTEIN PRP39-RELATED"/>
    <property type="match status" value="1"/>
</dbReference>
<accession>A0A8X6M7H1</accession>
<evidence type="ECO:0000256" key="7">
    <source>
        <dbReference type="ARBA" id="ARBA00038019"/>
    </source>
</evidence>
<comment type="similarity">
    <text evidence="7">Belongs to the PRP39 family.</text>
</comment>
<evidence type="ECO:0000256" key="6">
    <source>
        <dbReference type="ARBA" id="ARBA00023242"/>
    </source>
</evidence>
<evidence type="ECO:0000313" key="12">
    <source>
        <dbReference type="Proteomes" id="UP000887013"/>
    </source>
</evidence>
<comment type="function">
    <text evidence="1">Involved in pre-mRNA splicing.</text>
</comment>
<reference evidence="11" key="1">
    <citation type="submission" date="2020-08" db="EMBL/GenBank/DDBJ databases">
        <title>Multicomponent nature underlies the extraordinary mechanical properties of spider dragline silk.</title>
        <authorList>
            <person name="Kono N."/>
            <person name="Nakamura H."/>
            <person name="Mori M."/>
            <person name="Yoshida Y."/>
            <person name="Ohtoshi R."/>
            <person name="Malay A.D."/>
            <person name="Moran D.A.P."/>
            <person name="Tomita M."/>
            <person name="Numata K."/>
            <person name="Arakawa K."/>
        </authorList>
    </citation>
    <scope>NUCLEOTIDE SEQUENCE</scope>
</reference>
<dbReference type="OrthoDB" id="10265668at2759"/>
<evidence type="ECO:0000256" key="2">
    <source>
        <dbReference type="ARBA" id="ARBA00004123"/>
    </source>
</evidence>
<dbReference type="SUPFAM" id="SSF48452">
    <property type="entry name" value="TPR-like"/>
    <property type="match status" value="2"/>
</dbReference>
<dbReference type="Pfam" id="PF23240">
    <property type="entry name" value="HAT_PRP39_N"/>
    <property type="match status" value="1"/>
</dbReference>
<keyword evidence="3" id="KW-0507">mRNA processing</keyword>
<dbReference type="InterPro" id="IPR011990">
    <property type="entry name" value="TPR-like_helical_dom_sf"/>
</dbReference>
<dbReference type="InterPro" id="IPR059164">
    <property type="entry name" value="HAT_PRP39_C"/>
</dbReference>
<keyword evidence="5" id="KW-0508">mRNA splicing</keyword>
<evidence type="ECO:0000313" key="11">
    <source>
        <dbReference type="EMBL" id="GFS32019.1"/>
    </source>
</evidence>
<comment type="caution">
    <text evidence="11">The sequence shown here is derived from an EMBL/GenBank/DDBJ whole genome shotgun (WGS) entry which is preliminary data.</text>
</comment>
<feature type="region of interest" description="Disordered" evidence="10">
    <location>
        <begin position="217"/>
        <end position="254"/>
    </location>
</feature>
<evidence type="ECO:0000256" key="1">
    <source>
        <dbReference type="ARBA" id="ARBA00003777"/>
    </source>
</evidence>
<dbReference type="PANTHER" id="PTHR17204:SF5">
    <property type="entry name" value="PRE-MRNA-PROCESSING FACTOR 39"/>
    <property type="match status" value="1"/>
</dbReference>
<dbReference type="EMBL" id="BMAW01042029">
    <property type="protein sequence ID" value="GFS32019.1"/>
    <property type="molecule type" value="Genomic_DNA"/>
</dbReference>
<dbReference type="Pfam" id="PF23241">
    <property type="entry name" value="HAT_PRP39_C"/>
    <property type="match status" value="1"/>
</dbReference>
<name>A0A8X6M7H1_NEPPI</name>
<dbReference type="AlphaFoldDB" id="A0A8X6M7H1"/>
<dbReference type="SMART" id="SM00386">
    <property type="entry name" value="HAT"/>
    <property type="match status" value="6"/>
</dbReference>
<comment type="subcellular location">
    <subcellularLocation>
        <location evidence="2">Nucleus</location>
    </subcellularLocation>
</comment>
<sequence length="642" mass="74994">MEEERSKKKAESEPNKSSELEKYWQVVKDNPSDFGGWTYLLHYVEQGNNIEAARKAFNAFFKHYPYCYGYWKKFADMEKNLNNFEAAEKIFEEGTKAIPLSVDLWIHYINFFKDQQGESEDSYECIKRLFKRALAAAGREFRSDRLWDLYVNWEEENKKLRDVTAAYDELLTIPTQLYSHHFEKFRKHVKKNNPREILSTDEFLELRQNVVNTLKHDAVMGEDDDDDKLTDKNSDASPPGMETDDAPPGLEPDGTSIEKDMMTAEEIELMKKKIVEKRKLLHEKNEIEVGKRWSFEEAIKRPYFHVKTLERAQLKNWKDYLDYEVENGTHESTVILFERCMIACALYEDMWLKYAKYMETHQPEAASEVYERACKIHLPRKPSIRFSWASFEEKRSNVDRAAQILEELGESIKDMLEITIRKINLERRRGNNEKVDELYSNCIAEAKTSQMSSHFATKYARYLYKVRGDFVKATEILKNALKNDPSNPYILLQLVDVGYQQDPMDQSAILEAFDMALSSDMNNDQKLLFAQRKLEFLEDFSSDPQRIQDAFEDYAKMFKSHYSSRKRSAEEDDESKEKKVKTEVNGSVVVSTTAGSAATSAVPAQDASYQYPHSAWANYAQNSYNYQQAWTPYAATNYYSSH</sequence>
<dbReference type="GO" id="GO:0000243">
    <property type="term" value="C:commitment complex"/>
    <property type="evidence" value="ECO:0007669"/>
    <property type="project" value="TreeGrafter"/>
</dbReference>
<keyword evidence="4" id="KW-0677">Repeat</keyword>
<evidence type="ECO:0000256" key="3">
    <source>
        <dbReference type="ARBA" id="ARBA00022664"/>
    </source>
</evidence>
<proteinExistence type="inferred from homology"/>
<protein>
    <recommendedName>
        <fullName evidence="8">Pre-mRNA-processing factor 39</fullName>
    </recommendedName>
    <alternativeName>
        <fullName evidence="9">PRP39 homolog</fullName>
    </alternativeName>
</protein>